<feature type="coiled-coil region" evidence="1">
    <location>
        <begin position="68"/>
        <end position="95"/>
    </location>
</feature>
<gene>
    <name evidence="2" type="ORF">LIET2_gp007</name>
</gene>
<evidence type="ECO:0000256" key="1">
    <source>
        <dbReference type="SAM" id="Coils"/>
    </source>
</evidence>
<dbReference type="EMBL" id="MK388689">
    <property type="protein sequence ID" value="QAX92259.1"/>
    <property type="molecule type" value="Genomic_DNA"/>
</dbReference>
<dbReference type="Proteomes" id="UP000289486">
    <property type="component" value="Segment"/>
</dbReference>
<organism evidence="2 3">
    <name type="scientific">Pantoea phage vB_PagM_LIET2</name>
    <dbReference type="NCBI Taxonomy" id="2508071"/>
    <lineage>
        <taxon>Viruses</taxon>
        <taxon>Duplodnaviria</taxon>
        <taxon>Heunggongvirae</taxon>
        <taxon>Uroviricota</taxon>
        <taxon>Caudoviricetes</taxon>
        <taxon>Lietduovirus</taxon>
        <taxon>Lietduovirus LIET2</taxon>
    </lineage>
</organism>
<evidence type="ECO:0000313" key="2">
    <source>
        <dbReference type="EMBL" id="QAX92259.1"/>
    </source>
</evidence>
<proteinExistence type="predicted"/>
<reference evidence="2 3" key="1">
    <citation type="submission" date="2019-01" db="EMBL/GenBank/DDBJ databases">
        <title>Complete genome sequence of Pantoea phage vB_PagM_LIET2.</title>
        <authorList>
            <person name="Truncaite L."/>
            <person name="Simoliuniene M."/>
            <person name="Kazlauskas D."/>
            <person name="Meskys R."/>
            <person name="Simoliunas E."/>
        </authorList>
    </citation>
    <scope>NUCLEOTIDE SEQUENCE [LARGE SCALE GENOMIC DNA]</scope>
</reference>
<evidence type="ECO:0000313" key="3">
    <source>
        <dbReference type="Proteomes" id="UP000289486"/>
    </source>
</evidence>
<accession>A0A411AW00</accession>
<keyword evidence="3" id="KW-1185">Reference proteome</keyword>
<sequence length="175" mass="19678">MTEEQKQALIEYCKEEARLKREHIARLEKHMPGQFNLTKYQIELQVAEIALAALTAPQPVVTGEHLDLLAAHREVADLKEQLAKSEAKFQNMLEAEHRLSDAYIRIRELVGTINLPEGSDVWQATEAAAAKLVAMTGQPVKQPQTHDAHGFPEPAHILNSRWIEAIRAAGYEVEE</sequence>
<evidence type="ECO:0008006" key="4">
    <source>
        <dbReference type="Google" id="ProtNLM"/>
    </source>
</evidence>
<keyword evidence="1" id="KW-0175">Coiled coil</keyword>
<name>A0A411AW00_9CAUD</name>
<protein>
    <recommendedName>
        <fullName evidence="4">Ead/Ea22-like family protein</fullName>
    </recommendedName>
</protein>